<organism evidence="1">
    <name type="scientific">Amphimedon queenslandica</name>
    <name type="common">Sponge</name>
    <dbReference type="NCBI Taxonomy" id="400682"/>
    <lineage>
        <taxon>Eukaryota</taxon>
        <taxon>Metazoa</taxon>
        <taxon>Porifera</taxon>
        <taxon>Demospongiae</taxon>
        <taxon>Heteroscleromorpha</taxon>
        <taxon>Haplosclerida</taxon>
        <taxon>Niphatidae</taxon>
        <taxon>Amphimedon</taxon>
    </lineage>
</organism>
<protein>
    <submittedName>
        <fullName evidence="1">Uncharacterized protein</fullName>
    </submittedName>
</protein>
<proteinExistence type="predicted"/>
<dbReference type="InParanoid" id="A0A1X7UK44"/>
<name>A0A1X7UK44_AMPQE</name>
<accession>A0A1X7UK44</accession>
<dbReference type="EnsemblMetazoa" id="Aqu2.1.28031_001">
    <property type="protein sequence ID" value="Aqu2.1.28031_001"/>
    <property type="gene ID" value="Aqu2.1.28031"/>
</dbReference>
<reference evidence="1" key="1">
    <citation type="submission" date="2017-05" db="UniProtKB">
        <authorList>
            <consortium name="EnsemblMetazoa"/>
        </authorList>
    </citation>
    <scope>IDENTIFICATION</scope>
</reference>
<dbReference type="AlphaFoldDB" id="A0A1X7UK44"/>
<evidence type="ECO:0000313" key="1">
    <source>
        <dbReference type="EnsemblMetazoa" id="Aqu2.1.28031_001"/>
    </source>
</evidence>
<sequence>MARYRFTARASNLPSLHLVQRGFLSTSLAPPLRYQRRKGLETLTQKVCGKKNTWLALRHVTEETRSVKTA</sequence>